<dbReference type="Proteomes" id="UP000547674">
    <property type="component" value="Unassembled WGS sequence"/>
</dbReference>
<evidence type="ECO:0008006" key="4">
    <source>
        <dbReference type="Google" id="ProtNLM"/>
    </source>
</evidence>
<keyword evidence="1" id="KW-0732">Signal</keyword>
<comment type="caution">
    <text evidence="2">The sequence shown here is derived from an EMBL/GenBank/DDBJ whole genome shotgun (WGS) entry which is preliminary data.</text>
</comment>
<sequence>MPRLFIGLTLLLSASPLFAQPFEANWEATSEELPSQSCRYNVIDTSPTNPNLNPEFLTLSTPNNNQFLGYEHLSGHLQVPSMLVVEARIRFNSGSSSQSNQTGCGIVIEPIPDQTTILYLEDGAIFLLADPNTRGAQSAIPTSDGFHTYRIEVQRDTGVVQVFYDDKLTLEGTTYAFTASDGLPSIYWGDPANAARADSDWMWFRHNAATLACGNLTPVSSTTWGKLKRTP</sequence>
<feature type="signal peptide" evidence="1">
    <location>
        <begin position="1"/>
        <end position="19"/>
    </location>
</feature>
<accession>A0A7Y2E9F4</accession>
<evidence type="ECO:0000256" key="1">
    <source>
        <dbReference type="SAM" id="SignalP"/>
    </source>
</evidence>
<dbReference type="AlphaFoldDB" id="A0A7Y2E9F4"/>
<proteinExistence type="predicted"/>
<organism evidence="2 3">
    <name type="scientific">Eiseniibacteriota bacterium</name>
    <dbReference type="NCBI Taxonomy" id="2212470"/>
    <lineage>
        <taxon>Bacteria</taxon>
        <taxon>Candidatus Eiseniibacteriota</taxon>
    </lineage>
</organism>
<evidence type="ECO:0000313" key="2">
    <source>
        <dbReference type="EMBL" id="NNF07666.1"/>
    </source>
</evidence>
<feature type="chain" id="PRO_5031336655" description="LamG domain-containing protein" evidence="1">
    <location>
        <begin position="20"/>
        <end position="231"/>
    </location>
</feature>
<protein>
    <recommendedName>
        <fullName evidence="4">LamG domain-containing protein</fullName>
    </recommendedName>
</protein>
<name>A0A7Y2E9F4_UNCEI</name>
<evidence type="ECO:0000313" key="3">
    <source>
        <dbReference type="Proteomes" id="UP000547674"/>
    </source>
</evidence>
<gene>
    <name evidence="2" type="ORF">HKN21_12965</name>
</gene>
<reference evidence="2 3" key="1">
    <citation type="submission" date="2020-03" db="EMBL/GenBank/DDBJ databases">
        <title>Metabolic flexibility allows generalist bacteria to become dominant in a frequently disturbed ecosystem.</title>
        <authorList>
            <person name="Chen Y.-J."/>
            <person name="Leung P.M."/>
            <person name="Bay S.K."/>
            <person name="Hugenholtz P."/>
            <person name="Kessler A.J."/>
            <person name="Shelley G."/>
            <person name="Waite D.W."/>
            <person name="Cook P.L."/>
            <person name="Greening C."/>
        </authorList>
    </citation>
    <scope>NUCLEOTIDE SEQUENCE [LARGE SCALE GENOMIC DNA]</scope>
    <source>
        <strain evidence="2">SS_bin_28</strain>
    </source>
</reference>
<dbReference type="EMBL" id="JABDJR010000517">
    <property type="protein sequence ID" value="NNF07666.1"/>
    <property type="molecule type" value="Genomic_DNA"/>
</dbReference>